<evidence type="ECO:0000256" key="5">
    <source>
        <dbReference type="ARBA" id="ARBA00022448"/>
    </source>
</evidence>
<keyword evidence="12" id="KW-0375">Hydrogen ion transport</keyword>
<reference evidence="25 26" key="3">
    <citation type="journal article" date="2015" name="Genome Announc.">
        <title>Draft Genome Sequence of the Archiascomycetous Yeast Saitoella complicata.</title>
        <authorList>
            <person name="Yamauchi K."/>
            <person name="Kondo S."/>
            <person name="Hamamoto M."/>
            <person name="Takahashi Y."/>
            <person name="Ogura Y."/>
            <person name="Hayashi T."/>
            <person name="Nishida H."/>
        </authorList>
    </citation>
    <scope>NUCLEOTIDE SEQUENCE [LARGE SCALE GENOMIC DNA]</scope>
    <source>
        <strain evidence="25 26">NRRL Y-17804</strain>
    </source>
</reference>
<feature type="region of interest" description="Disordered" evidence="22">
    <location>
        <begin position="588"/>
        <end position="613"/>
    </location>
</feature>
<reference evidence="25 26" key="2">
    <citation type="journal article" date="2014" name="J. Gen. Appl. Microbiol.">
        <title>The early diverging ascomycetous budding yeast Saitoella complicata has three histone deacetylases belonging to the Clr6, Hos2, and Rpd3 lineages.</title>
        <authorList>
            <person name="Nishida H."/>
            <person name="Matsumoto T."/>
            <person name="Kondo S."/>
            <person name="Hamamoto M."/>
            <person name="Yoshikawa H."/>
        </authorList>
    </citation>
    <scope>NUCLEOTIDE SEQUENCE [LARGE SCALE GENOMIC DNA]</scope>
    <source>
        <strain evidence="25 26">NRRL Y-17804</strain>
    </source>
</reference>
<evidence type="ECO:0000259" key="23">
    <source>
        <dbReference type="PROSITE" id="PS50011"/>
    </source>
</evidence>
<accession>A0A0E9NDJ7</accession>
<evidence type="ECO:0000256" key="8">
    <source>
        <dbReference type="ARBA" id="ARBA00022553"/>
    </source>
</evidence>
<dbReference type="PANTHER" id="PTHR24356:SF417">
    <property type="entry name" value="CELL CYCLE PROTEIN KINASE DBF2-RELATED"/>
    <property type="match status" value="1"/>
</dbReference>
<evidence type="ECO:0000256" key="14">
    <source>
        <dbReference type="ARBA" id="ARBA00022840"/>
    </source>
</evidence>
<keyword evidence="7" id="KW-0138">CF(0)</keyword>
<dbReference type="EC" id="2.7.11.1" evidence="3"/>
<evidence type="ECO:0000256" key="12">
    <source>
        <dbReference type="ARBA" id="ARBA00022781"/>
    </source>
</evidence>
<evidence type="ECO:0000256" key="20">
    <source>
        <dbReference type="ARBA" id="ARBA00048679"/>
    </source>
</evidence>
<dbReference type="GO" id="GO:0010564">
    <property type="term" value="P:regulation of cell cycle process"/>
    <property type="evidence" value="ECO:0007669"/>
    <property type="project" value="UniProtKB-ARBA"/>
</dbReference>
<protein>
    <recommendedName>
        <fullName evidence="4">ATP synthase subunit d, mitochondrial</fullName>
        <ecNumber evidence="3">2.7.11.1</ecNumber>
    </recommendedName>
</protein>
<evidence type="ECO:0000256" key="2">
    <source>
        <dbReference type="ARBA" id="ARBA00006842"/>
    </source>
</evidence>
<feature type="compositionally biased region" description="Polar residues" evidence="22">
    <location>
        <begin position="99"/>
        <end position="119"/>
    </location>
</feature>
<evidence type="ECO:0000313" key="26">
    <source>
        <dbReference type="Proteomes" id="UP000033140"/>
    </source>
</evidence>
<dbReference type="GO" id="GO:0045259">
    <property type="term" value="C:proton-transporting ATP synthase complex"/>
    <property type="evidence" value="ECO:0007669"/>
    <property type="project" value="UniProtKB-KW"/>
</dbReference>
<keyword evidence="15" id="KW-0406">Ion transport</keyword>
<evidence type="ECO:0000256" key="3">
    <source>
        <dbReference type="ARBA" id="ARBA00012513"/>
    </source>
</evidence>
<keyword evidence="18" id="KW-0066">ATP synthesis</keyword>
<comment type="subcellular location">
    <subcellularLocation>
        <location evidence="1">Mitochondrion inner membrane</location>
    </subcellularLocation>
</comment>
<feature type="domain" description="Protein kinase" evidence="23">
    <location>
        <begin position="209"/>
        <end position="509"/>
    </location>
</feature>
<dbReference type="GO" id="GO:0106310">
    <property type="term" value="F:protein serine kinase activity"/>
    <property type="evidence" value="ECO:0007669"/>
    <property type="project" value="RHEA"/>
</dbReference>
<feature type="compositionally biased region" description="Low complexity" evidence="22">
    <location>
        <begin position="16"/>
        <end position="54"/>
    </location>
</feature>
<evidence type="ECO:0000313" key="25">
    <source>
        <dbReference type="EMBL" id="GAO47806.1"/>
    </source>
</evidence>
<feature type="binding site" evidence="21">
    <location>
        <position position="238"/>
    </location>
    <ligand>
        <name>ATP</name>
        <dbReference type="ChEBI" id="CHEBI:30616"/>
    </ligand>
</feature>
<dbReference type="STRING" id="698492.A0A0E9NDJ7"/>
<dbReference type="InterPro" id="IPR008271">
    <property type="entry name" value="Ser/Thr_kinase_AS"/>
</dbReference>
<organism evidence="25 26">
    <name type="scientific">Saitoella complicata (strain BCRC 22490 / CBS 7301 / JCM 7358 / NBRC 10748 / NRRL Y-17804)</name>
    <dbReference type="NCBI Taxonomy" id="698492"/>
    <lineage>
        <taxon>Eukaryota</taxon>
        <taxon>Fungi</taxon>
        <taxon>Dikarya</taxon>
        <taxon>Ascomycota</taxon>
        <taxon>Taphrinomycotina</taxon>
        <taxon>Taphrinomycotina incertae sedis</taxon>
        <taxon>Saitoella</taxon>
    </lineage>
</organism>
<evidence type="ECO:0000256" key="19">
    <source>
        <dbReference type="ARBA" id="ARBA00047899"/>
    </source>
</evidence>
<feature type="region of interest" description="Disordered" evidence="22">
    <location>
        <begin position="1"/>
        <end position="121"/>
    </location>
</feature>
<keyword evidence="13" id="KW-0999">Mitochondrion inner membrane</keyword>
<evidence type="ECO:0000256" key="10">
    <source>
        <dbReference type="ARBA" id="ARBA00022741"/>
    </source>
</evidence>
<comment type="catalytic activity">
    <reaction evidence="20">
        <text>L-seryl-[protein] + ATP = O-phospho-L-seryl-[protein] + ADP + H(+)</text>
        <dbReference type="Rhea" id="RHEA:17989"/>
        <dbReference type="Rhea" id="RHEA-COMP:9863"/>
        <dbReference type="Rhea" id="RHEA-COMP:11604"/>
        <dbReference type="ChEBI" id="CHEBI:15378"/>
        <dbReference type="ChEBI" id="CHEBI:29999"/>
        <dbReference type="ChEBI" id="CHEBI:30616"/>
        <dbReference type="ChEBI" id="CHEBI:83421"/>
        <dbReference type="ChEBI" id="CHEBI:456216"/>
        <dbReference type="EC" id="2.7.11.1"/>
    </reaction>
</comment>
<keyword evidence="8" id="KW-0597">Phosphoprotein</keyword>
<dbReference type="EMBL" id="BACD03000011">
    <property type="protein sequence ID" value="GAO47806.1"/>
    <property type="molecule type" value="Genomic_DNA"/>
</dbReference>
<dbReference type="Pfam" id="PF05873">
    <property type="entry name" value="Mt_ATP-synt_D"/>
    <property type="match status" value="1"/>
</dbReference>
<evidence type="ECO:0000256" key="22">
    <source>
        <dbReference type="SAM" id="MobiDB-lite"/>
    </source>
</evidence>
<feature type="region of interest" description="Disordered" evidence="22">
    <location>
        <begin position="745"/>
        <end position="784"/>
    </location>
</feature>
<evidence type="ECO:0000256" key="6">
    <source>
        <dbReference type="ARBA" id="ARBA00022527"/>
    </source>
</evidence>
<proteinExistence type="inferred from homology"/>
<evidence type="ECO:0000256" key="17">
    <source>
        <dbReference type="ARBA" id="ARBA00023136"/>
    </source>
</evidence>
<dbReference type="Pfam" id="PF00433">
    <property type="entry name" value="Pkinase_C"/>
    <property type="match status" value="1"/>
</dbReference>
<dbReference type="InterPro" id="IPR011009">
    <property type="entry name" value="Kinase-like_dom_sf"/>
</dbReference>
<dbReference type="SMART" id="SM00133">
    <property type="entry name" value="S_TK_X"/>
    <property type="match status" value="1"/>
</dbReference>
<keyword evidence="26" id="KW-1185">Reference proteome</keyword>
<dbReference type="SUPFAM" id="SSF161065">
    <property type="entry name" value="ATP synthase D chain-like"/>
    <property type="match status" value="1"/>
</dbReference>
<keyword evidence="17" id="KW-0472">Membrane</keyword>
<dbReference type="Gene3D" id="1.10.510.10">
    <property type="entry name" value="Transferase(Phosphotransferase) domain 1"/>
    <property type="match status" value="1"/>
</dbReference>
<dbReference type="InterPro" id="IPR000719">
    <property type="entry name" value="Prot_kinase_dom"/>
</dbReference>
<dbReference type="InterPro" id="IPR036228">
    <property type="entry name" value="ATP_synth_F0_dsu_sf_mt"/>
</dbReference>
<dbReference type="PROSITE" id="PS51285">
    <property type="entry name" value="AGC_KINASE_CTER"/>
    <property type="match status" value="1"/>
</dbReference>
<keyword evidence="5" id="KW-0813">Transport</keyword>
<keyword evidence="16" id="KW-0496">Mitochondrion</keyword>
<dbReference type="PROSITE" id="PS00108">
    <property type="entry name" value="PROTEIN_KINASE_ST"/>
    <property type="match status" value="1"/>
</dbReference>
<dbReference type="PROSITE" id="PS00107">
    <property type="entry name" value="PROTEIN_KINASE_ATP"/>
    <property type="match status" value="1"/>
</dbReference>
<evidence type="ECO:0000256" key="11">
    <source>
        <dbReference type="ARBA" id="ARBA00022777"/>
    </source>
</evidence>
<keyword evidence="9" id="KW-0808">Transferase</keyword>
<sequence length="854" mass="96822">MDRKLITLNTNIPQLTSSPKSPTKTSSYPTASPSSPTRSSLFSHASSAVESVASTLQNLRLGGSPTRDRERSPTKDKKLGHIKEDTHTEHYSPVRGRSPTKNGDSDNNYDSQQRSINKSTLRRGLTYEEMEILLKPEVKRMATVANLYFLDHYFDLLHYLAARQQRLSAFKRDNPDPADVTYQSNVKRYLGAERVALRKRRVKVRYGDFGVIAQVGQGGYGAVYLARKRDTAEVVALKKMSKALLDKLDETRHILVERDVLTQGKSPWLVKLLYAFQDPAYIYLAMEYVPGGDFRTLLNSSGVLHDRHAKFYAAEMLIAVNELHRLGYIHRDLKPENFLIDSTGHIKLTDFGLSTGALSPDRIKSMRVKLEAVKDLHVPDRTTLERRSLYRSLRRSEPTYAQSVVGSPDYMAPEVLRGEKYDLTVDWWSVGCVVFEMLAGFPPFSGATMNETWANVRNWRKVLRRPEYTREEDLEFNLQDESWDFISALIATRAERLSDLETIQTHPWFAPLSWPHVVARRTRTPFVPDLNSDTDVGYFDDFSNEEDMAKYKEVYDKKDALEAMDDRANGNGRRSAFVGFTYKYRPEEGMPGGGAAGRGRSQSPRKRNDDLGTIGAPAKRQLQHHRSLFTHKVIKMAARSVVQSVNWQKLSSGLGLSAATVGSIKSFRERANNAARKVQSLSEQKTDIDFAHYRSVLKNQSVVDEIEKSYKAFKPVTYDVNAQIKAIEAFEAKAVCYRMRSRTLSLPPRRSTSSSRTSRGPWTTSRTPVPGRTSPSTTWSRPLPRSRRRPRIWFPAEGGPSRVTRRSSEIFPLCKMFLLECVGGCVGKWIYHTGKCMLEVEVVLKTCSGMRIAV</sequence>
<evidence type="ECO:0000256" key="13">
    <source>
        <dbReference type="ARBA" id="ARBA00022792"/>
    </source>
</evidence>
<dbReference type="FunFam" id="1.10.510.10:FF:000319">
    <property type="entry name" value="Non-specific serine/threonine protein kinase"/>
    <property type="match status" value="1"/>
</dbReference>
<dbReference type="FunFam" id="1.10.510.10:FF:000141">
    <property type="entry name" value="Non-specific serine/threonine protein kinase"/>
    <property type="match status" value="1"/>
</dbReference>
<dbReference type="Pfam" id="PF00069">
    <property type="entry name" value="Pkinase"/>
    <property type="match status" value="2"/>
</dbReference>
<gene>
    <name evidence="25" type="ORF">G7K_2004-t1</name>
</gene>
<dbReference type="PANTHER" id="PTHR24356">
    <property type="entry name" value="SERINE/THREONINE-PROTEIN KINASE"/>
    <property type="match status" value="1"/>
</dbReference>
<dbReference type="GO" id="GO:0015078">
    <property type="term" value="F:proton transmembrane transporter activity"/>
    <property type="evidence" value="ECO:0007669"/>
    <property type="project" value="InterPro"/>
</dbReference>
<dbReference type="GO" id="GO:0005743">
    <property type="term" value="C:mitochondrial inner membrane"/>
    <property type="evidence" value="ECO:0007669"/>
    <property type="project" value="UniProtKB-SubCell"/>
</dbReference>
<keyword evidence="14 21" id="KW-0067">ATP-binding</keyword>
<dbReference type="GO" id="GO:0035556">
    <property type="term" value="P:intracellular signal transduction"/>
    <property type="evidence" value="ECO:0007669"/>
    <property type="project" value="TreeGrafter"/>
</dbReference>
<evidence type="ECO:0000256" key="16">
    <source>
        <dbReference type="ARBA" id="ARBA00023128"/>
    </source>
</evidence>
<dbReference type="InterPro" id="IPR050236">
    <property type="entry name" value="Ser_Thr_kinase_AGC"/>
</dbReference>
<dbReference type="GO" id="GO:0005816">
    <property type="term" value="C:spindle pole body"/>
    <property type="evidence" value="ECO:0007669"/>
    <property type="project" value="TreeGrafter"/>
</dbReference>
<dbReference type="FunFam" id="3.30.200.20:FF:000109">
    <property type="entry name" value="Non-specific serine/threonine protein kinase"/>
    <property type="match status" value="1"/>
</dbReference>
<dbReference type="GO" id="GO:0004674">
    <property type="term" value="F:protein serine/threonine kinase activity"/>
    <property type="evidence" value="ECO:0007669"/>
    <property type="project" value="UniProtKB-KW"/>
</dbReference>
<dbReference type="Gene3D" id="6.10.280.70">
    <property type="match status" value="1"/>
</dbReference>
<comment type="catalytic activity">
    <reaction evidence="19">
        <text>L-threonyl-[protein] + ATP = O-phospho-L-threonyl-[protein] + ADP + H(+)</text>
        <dbReference type="Rhea" id="RHEA:46608"/>
        <dbReference type="Rhea" id="RHEA-COMP:11060"/>
        <dbReference type="Rhea" id="RHEA-COMP:11605"/>
        <dbReference type="ChEBI" id="CHEBI:15378"/>
        <dbReference type="ChEBI" id="CHEBI:30013"/>
        <dbReference type="ChEBI" id="CHEBI:30616"/>
        <dbReference type="ChEBI" id="CHEBI:61977"/>
        <dbReference type="ChEBI" id="CHEBI:456216"/>
        <dbReference type="EC" id="2.7.11.1"/>
    </reaction>
</comment>
<dbReference type="GO" id="GO:0015986">
    <property type="term" value="P:proton motive force-driven ATP synthesis"/>
    <property type="evidence" value="ECO:0007669"/>
    <property type="project" value="InterPro"/>
</dbReference>
<keyword evidence="11" id="KW-0418">Kinase</keyword>
<feature type="compositionally biased region" description="Basic and acidic residues" evidence="22">
    <location>
        <begin position="66"/>
        <end position="92"/>
    </location>
</feature>
<evidence type="ECO:0000256" key="7">
    <source>
        <dbReference type="ARBA" id="ARBA00022547"/>
    </source>
</evidence>
<dbReference type="GO" id="GO:0005524">
    <property type="term" value="F:ATP binding"/>
    <property type="evidence" value="ECO:0007669"/>
    <property type="project" value="UniProtKB-UniRule"/>
</dbReference>
<evidence type="ECO:0000256" key="21">
    <source>
        <dbReference type="PROSITE-ProRule" id="PRU10141"/>
    </source>
</evidence>
<dbReference type="SUPFAM" id="SSF56112">
    <property type="entry name" value="Protein kinase-like (PK-like)"/>
    <property type="match status" value="1"/>
</dbReference>
<feature type="domain" description="AGC-kinase C-terminal" evidence="24">
    <location>
        <begin position="510"/>
        <end position="592"/>
    </location>
</feature>
<evidence type="ECO:0000256" key="1">
    <source>
        <dbReference type="ARBA" id="ARBA00004273"/>
    </source>
</evidence>
<name>A0A0E9NDJ7_SAICN</name>
<dbReference type="PROSITE" id="PS50011">
    <property type="entry name" value="PROTEIN_KINASE_DOM"/>
    <property type="match status" value="1"/>
</dbReference>
<keyword evidence="10 21" id="KW-0547">Nucleotide-binding</keyword>
<reference evidence="25 26" key="1">
    <citation type="journal article" date="2011" name="J. Gen. Appl. Microbiol.">
        <title>Draft genome sequencing of the enigmatic yeast Saitoella complicata.</title>
        <authorList>
            <person name="Nishida H."/>
            <person name="Hamamoto M."/>
            <person name="Sugiyama J."/>
        </authorList>
    </citation>
    <scope>NUCLEOTIDE SEQUENCE [LARGE SCALE GENOMIC DNA]</scope>
    <source>
        <strain evidence="25 26">NRRL Y-17804</strain>
    </source>
</reference>
<dbReference type="Proteomes" id="UP000033140">
    <property type="component" value="Unassembled WGS sequence"/>
</dbReference>
<dbReference type="AlphaFoldDB" id="A0A0E9NDJ7"/>
<evidence type="ECO:0000256" key="4">
    <source>
        <dbReference type="ARBA" id="ARBA00021688"/>
    </source>
</evidence>
<comment type="similarity">
    <text evidence="2">Belongs to the ATPase d subunit family.</text>
</comment>
<evidence type="ECO:0000256" key="18">
    <source>
        <dbReference type="ARBA" id="ARBA00023310"/>
    </source>
</evidence>
<comment type="caution">
    <text evidence="25">The sequence shown here is derived from an EMBL/GenBank/DDBJ whole genome shotgun (WGS) entry which is preliminary data.</text>
</comment>
<dbReference type="InterPro" id="IPR000961">
    <property type="entry name" value="AGC-kinase_C"/>
</dbReference>
<dbReference type="CDD" id="cd05600">
    <property type="entry name" value="STKc_Sid2p_like"/>
    <property type="match status" value="1"/>
</dbReference>
<dbReference type="Gene3D" id="3.30.200.20">
    <property type="entry name" value="Phosphorylase Kinase, domain 1"/>
    <property type="match status" value="1"/>
</dbReference>
<dbReference type="InterPro" id="IPR017892">
    <property type="entry name" value="Pkinase_C"/>
</dbReference>
<evidence type="ECO:0000256" key="9">
    <source>
        <dbReference type="ARBA" id="ARBA00022679"/>
    </source>
</evidence>
<dbReference type="SMART" id="SM00220">
    <property type="entry name" value="S_TKc"/>
    <property type="match status" value="1"/>
</dbReference>
<evidence type="ECO:0000256" key="15">
    <source>
        <dbReference type="ARBA" id="ARBA00023065"/>
    </source>
</evidence>
<feature type="compositionally biased region" description="Low complexity" evidence="22">
    <location>
        <begin position="745"/>
        <end position="783"/>
    </location>
</feature>
<evidence type="ECO:0000259" key="24">
    <source>
        <dbReference type="PROSITE" id="PS51285"/>
    </source>
</evidence>
<dbReference type="InterPro" id="IPR017441">
    <property type="entry name" value="Protein_kinase_ATP_BS"/>
</dbReference>
<dbReference type="InterPro" id="IPR008689">
    <property type="entry name" value="ATP_synth_F0_dsu_mt"/>
</dbReference>
<keyword evidence="6" id="KW-0723">Serine/threonine-protein kinase</keyword>